<evidence type="ECO:0000256" key="1">
    <source>
        <dbReference type="ARBA" id="ARBA00004613"/>
    </source>
</evidence>
<accession>A0A7W4VNL4</accession>
<dbReference type="GO" id="GO:0005576">
    <property type="term" value="C:extracellular region"/>
    <property type="evidence" value="ECO:0007669"/>
    <property type="project" value="UniProtKB-SubCell"/>
</dbReference>
<evidence type="ECO:0000256" key="3">
    <source>
        <dbReference type="SAM" id="MobiDB-lite"/>
    </source>
</evidence>
<dbReference type="InterPro" id="IPR018511">
    <property type="entry name" value="Hemolysin-typ_Ca-bd_CS"/>
</dbReference>
<dbReference type="InterPro" id="IPR001343">
    <property type="entry name" value="Hemolysn_Ca-bd"/>
</dbReference>
<dbReference type="PRINTS" id="PR00313">
    <property type="entry name" value="CABNDNGRPT"/>
</dbReference>
<dbReference type="Pfam" id="PF00353">
    <property type="entry name" value="HemolysinCabind"/>
    <property type="match status" value="1"/>
</dbReference>
<dbReference type="Gene3D" id="2.150.10.10">
    <property type="entry name" value="Serralysin-like metalloprotease, C-terminal"/>
    <property type="match status" value="1"/>
</dbReference>
<sequence length="643" mass="69608">MSVILNTRGETRVNTTTPDNQRGPAITFLKDGGWVVTWESEADEGIYQQRYGANGRPIGQEFLVSTNNITNKSGPSVGALEDGGWVVTWNSFGQDGNGSGLYQQRFDANGTLKGGEIPVNSTVAGNQTLSQVTGLSDGGWVVTWESDHGTGIYDVYQQRYNANGTTRGGEVRINTTTEYSQTNVSVVALKDGGWVVTWQSAQDFFGDVDLYQQRYNADGSTRGGEVRVNSTAAGGQIEPSVTALSDGGWVVVWHSANNIYQQRFDANGIARDGETRVSTIATEQGQPQVATLADGGWVVIWGGNGVFMQRYSASGQKIGGEIRANTATDSDDFEPHVTGLANGGWIITWQAEGDGQYDVYQQIFSAAGEPIRPDTPMGLSLSAAVSEGAQATSAVGPIAVQALDPSGSYTYELLDNAGGRFALAANGTLTVVDGVRLDYEQAPSHMIKVRVTDAFNVTYEQWVTVNIADVNNENLTADAADNVLKGGRYADTLRGQGGNDMLYGDAGNDRLYGDSGNDKIYGGLGNDRLYGGSGKDVFMFDTRPNKSTNVDRIYDFKSKNDNFYLDNKYFTKLGSGSFSKPKKFKSDMFVEGKKAQDREDRIVYDKKTGNLYYDQDGTGSKAQVKIATISNKTKLTYHDFFVI</sequence>
<dbReference type="PANTHER" id="PTHR38340:SF1">
    <property type="entry name" value="S-LAYER PROTEIN"/>
    <property type="match status" value="1"/>
</dbReference>
<keyword evidence="2" id="KW-0964">Secreted</keyword>
<dbReference type="PROSITE" id="PS00330">
    <property type="entry name" value="HEMOLYSIN_CALCIUM"/>
    <property type="match status" value="2"/>
</dbReference>
<comment type="subcellular location">
    <subcellularLocation>
        <location evidence="1">Secreted</location>
    </subcellularLocation>
</comment>
<dbReference type="GO" id="GO:0007156">
    <property type="term" value="P:homophilic cell adhesion via plasma membrane adhesion molecules"/>
    <property type="evidence" value="ECO:0007669"/>
    <property type="project" value="InterPro"/>
</dbReference>
<dbReference type="SMART" id="SM00112">
    <property type="entry name" value="CA"/>
    <property type="match status" value="1"/>
</dbReference>
<keyword evidence="6" id="KW-1185">Reference proteome</keyword>
<dbReference type="EMBL" id="JACHWB010000004">
    <property type="protein sequence ID" value="MBB3020055.1"/>
    <property type="molecule type" value="Genomic_DNA"/>
</dbReference>
<evidence type="ECO:0000259" key="4">
    <source>
        <dbReference type="PROSITE" id="PS50268"/>
    </source>
</evidence>
<dbReference type="InterPro" id="IPR050557">
    <property type="entry name" value="RTX_toxin/Mannuronan_C5-epim"/>
</dbReference>
<evidence type="ECO:0000313" key="6">
    <source>
        <dbReference type="Proteomes" id="UP000532010"/>
    </source>
</evidence>
<evidence type="ECO:0000256" key="2">
    <source>
        <dbReference type="ARBA" id="ARBA00022525"/>
    </source>
</evidence>
<proteinExistence type="predicted"/>
<dbReference type="RefSeq" id="WP_281381356.1">
    <property type="nucleotide sequence ID" value="NZ_JACHWB010000004.1"/>
</dbReference>
<comment type="caution">
    <text evidence="5">The sequence shown here is derived from an EMBL/GenBank/DDBJ whole genome shotgun (WGS) entry which is preliminary data.</text>
</comment>
<dbReference type="GO" id="GO:0005509">
    <property type="term" value="F:calcium ion binding"/>
    <property type="evidence" value="ECO:0007669"/>
    <property type="project" value="InterPro"/>
</dbReference>
<name>A0A7W4VNL4_9HYPH</name>
<dbReference type="SUPFAM" id="SSF49313">
    <property type="entry name" value="Cadherin-like"/>
    <property type="match status" value="1"/>
</dbReference>
<gene>
    <name evidence="5" type="ORF">FHR70_003136</name>
</gene>
<dbReference type="InterPro" id="IPR015919">
    <property type="entry name" value="Cadherin-like_sf"/>
</dbReference>
<evidence type="ECO:0000313" key="5">
    <source>
        <dbReference type="EMBL" id="MBB3020055.1"/>
    </source>
</evidence>
<reference evidence="5 6" key="1">
    <citation type="submission" date="2020-08" db="EMBL/GenBank/DDBJ databases">
        <title>The Agave Microbiome: Exploring the role of microbial communities in plant adaptations to desert environments.</title>
        <authorList>
            <person name="Partida-Martinez L.P."/>
        </authorList>
    </citation>
    <scope>NUCLEOTIDE SEQUENCE [LARGE SCALE GENOMIC DNA]</scope>
    <source>
        <strain evidence="5 6">AT3.9</strain>
    </source>
</reference>
<protein>
    <submittedName>
        <fullName evidence="5">Ca2+-binding RTX toxin-like protein</fullName>
    </submittedName>
</protein>
<feature type="region of interest" description="Disordered" evidence="3">
    <location>
        <begin position="1"/>
        <end position="22"/>
    </location>
</feature>
<dbReference type="PANTHER" id="PTHR38340">
    <property type="entry name" value="S-LAYER PROTEIN"/>
    <property type="match status" value="1"/>
</dbReference>
<dbReference type="InterPro" id="IPR002126">
    <property type="entry name" value="Cadherin-like_dom"/>
</dbReference>
<organism evidence="5 6">
    <name type="scientific">Microvirga lupini</name>
    <dbReference type="NCBI Taxonomy" id="420324"/>
    <lineage>
        <taxon>Bacteria</taxon>
        <taxon>Pseudomonadati</taxon>
        <taxon>Pseudomonadota</taxon>
        <taxon>Alphaproteobacteria</taxon>
        <taxon>Hyphomicrobiales</taxon>
        <taxon>Methylobacteriaceae</taxon>
        <taxon>Microvirga</taxon>
    </lineage>
</organism>
<dbReference type="CDD" id="cd11304">
    <property type="entry name" value="Cadherin_repeat"/>
    <property type="match status" value="1"/>
</dbReference>
<feature type="domain" description="Cadherin" evidence="4">
    <location>
        <begin position="377"/>
        <end position="480"/>
    </location>
</feature>
<dbReference type="Proteomes" id="UP000532010">
    <property type="component" value="Unassembled WGS sequence"/>
</dbReference>
<dbReference type="AlphaFoldDB" id="A0A7W4VNL4"/>
<dbReference type="InterPro" id="IPR011049">
    <property type="entry name" value="Serralysin-like_metalloprot_C"/>
</dbReference>
<dbReference type="SUPFAM" id="SSF51120">
    <property type="entry name" value="beta-Roll"/>
    <property type="match status" value="1"/>
</dbReference>
<dbReference type="GO" id="GO:0016020">
    <property type="term" value="C:membrane"/>
    <property type="evidence" value="ECO:0007669"/>
    <property type="project" value="InterPro"/>
</dbReference>
<dbReference type="PROSITE" id="PS50268">
    <property type="entry name" value="CADHERIN_2"/>
    <property type="match status" value="1"/>
</dbReference>